<keyword evidence="1" id="KW-0472">Membrane</keyword>
<name>A0A0B4XKW3_9GAMM</name>
<proteinExistence type="predicted"/>
<feature type="transmembrane region" description="Helical" evidence="1">
    <location>
        <begin position="43"/>
        <end position="60"/>
    </location>
</feature>
<dbReference type="Proteomes" id="UP000006764">
    <property type="component" value="Chromosome"/>
</dbReference>
<evidence type="ECO:0000313" key="3">
    <source>
        <dbReference type="Proteomes" id="UP000006764"/>
    </source>
</evidence>
<feature type="transmembrane region" description="Helical" evidence="1">
    <location>
        <begin position="12"/>
        <end position="37"/>
    </location>
</feature>
<evidence type="ECO:0000313" key="2">
    <source>
        <dbReference type="EMBL" id="AJD48909.1"/>
    </source>
</evidence>
<accession>A0A0B4XKW3</accession>
<organism evidence="2 3">
    <name type="scientific">Isoalcanivorax pacificus W11-5</name>
    <dbReference type="NCBI Taxonomy" id="391936"/>
    <lineage>
        <taxon>Bacteria</taxon>
        <taxon>Pseudomonadati</taxon>
        <taxon>Pseudomonadota</taxon>
        <taxon>Gammaproteobacteria</taxon>
        <taxon>Oceanospirillales</taxon>
        <taxon>Alcanivoracaceae</taxon>
        <taxon>Isoalcanivorax</taxon>
    </lineage>
</organism>
<reference evidence="2 3" key="1">
    <citation type="journal article" date="2012" name="J. Bacteriol.">
        <title>Genome sequence of an alkane-degrading bacterium, Alcanivorax pacificus type strain W11-5, isolated from deep sea sediment.</title>
        <authorList>
            <person name="Lai Q."/>
            <person name="Shao Z."/>
        </authorList>
    </citation>
    <scope>NUCLEOTIDE SEQUENCE [LARGE SCALE GENOMIC DNA]</scope>
    <source>
        <strain evidence="2 3">W11-5</strain>
    </source>
</reference>
<dbReference type="AlphaFoldDB" id="A0A0B4XKW3"/>
<feature type="transmembrane region" description="Helical" evidence="1">
    <location>
        <begin position="95"/>
        <end position="112"/>
    </location>
</feature>
<protein>
    <submittedName>
        <fullName evidence="2">Pyrrolo-quinoline quinone</fullName>
    </submittedName>
</protein>
<keyword evidence="3" id="KW-1185">Reference proteome</keyword>
<dbReference type="KEGG" id="apac:S7S_12485"/>
<sequence>MAWLPPRDPAGFSLWLCAVALLCLGLWLLGGGIWLALLGGARYYVLAGAGMTVSALLVLAGRESGVWLYQGVLFCTLIWALTEVGNNLLALWPRLWMPALLGMLLLLLLPALRRQRALRGVR</sequence>
<dbReference type="STRING" id="391936.S7S_12485"/>
<dbReference type="OrthoDB" id="7027411at2"/>
<dbReference type="RefSeq" id="WP_008738759.1">
    <property type="nucleotide sequence ID" value="NZ_CP004387.1"/>
</dbReference>
<keyword evidence="1" id="KW-0812">Transmembrane</keyword>
<keyword evidence="1" id="KW-1133">Transmembrane helix</keyword>
<gene>
    <name evidence="2" type="ORF">S7S_12485</name>
</gene>
<dbReference type="EMBL" id="CP004387">
    <property type="protein sequence ID" value="AJD48909.1"/>
    <property type="molecule type" value="Genomic_DNA"/>
</dbReference>
<evidence type="ECO:0000256" key="1">
    <source>
        <dbReference type="SAM" id="Phobius"/>
    </source>
</evidence>
<feature type="transmembrane region" description="Helical" evidence="1">
    <location>
        <begin position="67"/>
        <end position="89"/>
    </location>
</feature>
<dbReference type="HOGENOM" id="CLU_146618_0_0_6"/>